<evidence type="ECO:0000256" key="1">
    <source>
        <dbReference type="ARBA" id="ARBA00022741"/>
    </source>
</evidence>
<dbReference type="PANTHER" id="PTHR42714">
    <property type="entry name" value="TRNA MODIFICATION GTPASE GTPBP3"/>
    <property type="match status" value="1"/>
</dbReference>
<organism evidence="6 7">
    <name type="scientific">Anaerobacterium chartisolvens</name>
    <dbReference type="NCBI Taxonomy" id="1297424"/>
    <lineage>
        <taxon>Bacteria</taxon>
        <taxon>Bacillati</taxon>
        <taxon>Bacillota</taxon>
        <taxon>Clostridia</taxon>
        <taxon>Eubacteriales</taxon>
        <taxon>Oscillospiraceae</taxon>
        <taxon>Anaerobacterium</taxon>
    </lineage>
</organism>
<dbReference type="GO" id="GO:0002098">
    <property type="term" value="P:tRNA wobble uridine modification"/>
    <property type="evidence" value="ECO:0007669"/>
    <property type="project" value="TreeGrafter"/>
</dbReference>
<comment type="caution">
    <text evidence="6">The sequence shown here is derived from an EMBL/GenBank/DDBJ whole genome shotgun (WGS) entry which is preliminary data.</text>
</comment>
<dbReference type="InterPro" id="IPR027417">
    <property type="entry name" value="P-loop_NTPase"/>
</dbReference>
<dbReference type="InterPro" id="IPR005225">
    <property type="entry name" value="Small_GTP-bd"/>
</dbReference>
<evidence type="ECO:0000259" key="4">
    <source>
        <dbReference type="Pfam" id="PF18128"/>
    </source>
</evidence>
<keyword evidence="1" id="KW-0547">Nucleotide-binding</keyword>
<dbReference type="InterPro" id="IPR041606">
    <property type="entry name" value="HydF_dimer"/>
</dbReference>
<accession>A0A369AXH4</accession>
<dbReference type="GO" id="GO:0005525">
    <property type="term" value="F:GTP binding"/>
    <property type="evidence" value="ECO:0007669"/>
    <property type="project" value="UniProtKB-KW"/>
</dbReference>
<dbReference type="AlphaFoldDB" id="A0A369AXH4"/>
<evidence type="ECO:0000259" key="5">
    <source>
        <dbReference type="Pfam" id="PF18133"/>
    </source>
</evidence>
<dbReference type="GO" id="GO:0005737">
    <property type="term" value="C:cytoplasm"/>
    <property type="evidence" value="ECO:0007669"/>
    <property type="project" value="TreeGrafter"/>
</dbReference>
<dbReference type="Gene3D" id="3.40.50.11420">
    <property type="match status" value="1"/>
</dbReference>
<dbReference type="NCBIfam" id="TIGR03918">
    <property type="entry name" value="GTP_HydF"/>
    <property type="match status" value="1"/>
</dbReference>
<dbReference type="PANTHER" id="PTHR42714:SF6">
    <property type="entry name" value="TRANSLATION INITIATION FACTOR IF-2"/>
    <property type="match status" value="1"/>
</dbReference>
<dbReference type="GO" id="GO:0030488">
    <property type="term" value="P:tRNA methylation"/>
    <property type="evidence" value="ECO:0007669"/>
    <property type="project" value="TreeGrafter"/>
</dbReference>
<evidence type="ECO:0000313" key="6">
    <source>
        <dbReference type="EMBL" id="RCX13863.1"/>
    </source>
</evidence>
<reference evidence="6 7" key="1">
    <citation type="submission" date="2018-07" db="EMBL/GenBank/DDBJ databases">
        <title>Genomic Encyclopedia of Type Strains, Phase IV (KMG-IV): sequencing the most valuable type-strain genomes for metagenomic binning, comparative biology and taxonomic classification.</title>
        <authorList>
            <person name="Goeker M."/>
        </authorList>
    </citation>
    <scope>NUCLEOTIDE SEQUENCE [LARGE SCALE GENOMIC DNA]</scope>
    <source>
        <strain evidence="6 7">DSM 27016</strain>
    </source>
</reference>
<dbReference type="Pfam" id="PF18128">
    <property type="entry name" value="HydF_dimer"/>
    <property type="match status" value="1"/>
</dbReference>
<dbReference type="Gene3D" id="3.40.50.300">
    <property type="entry name" value="P-loop containing nucleotide triphosphate hydrolases"/>
    <property type="match status" value="1"/>
</dbReference>
<dbReference type="InterPro" id="IPR006073">
    <property type="entry name" value="GTP-bd"/>
</dbReference>
<dbReference type="Pfam" id="PF18133">
    <property type="entry name" value="HydF_tetramer"/>
    <property type="match status" value="1"/>
</dbReference>
<proteinExistence type="predicted"/>
<keyword evidence="2" id="KW-0342">GTP-binding</keyword>
<feature type="domain" description="Hydrogen maturase F tetramerization" evidence="5">
    <location>
        <begin position="281"/>
        <end position="397"/>
    </location>
</feature>
<feature type="domain" description="Hydrogen maturase F dimerization" evidence="4">
    <location>
        <begin position="179"/>
        <end position="277"/>
    </location>
</feature>
<dbReference type="Pfam" id="PF01926">
    <property type="entry name" value="MMR_HSR1"/>
    <property type="match status" value="1"/>
</dbReference>
<name>A0A369AXH4_9FIRM</name>
<dbReference type="CDD" id="cd00880">
    <property type="entry name" value="Era_like"/>
    <property type="match status" value="1"/>
</dbReference>
<dbReference type="Gene3D" id="3.40.50.11410">
    <property type="match status" value="1"/>
</dbReference>
<evidence type="ECO:0000256" key="2">
    <source>
        <dbReference type="ARBA" id="ARBA00023134"/>
    </source>
</evidence>
<evidence type="ECO:0000313" key="7">
    <source>
        <dbReference type="Proteomes" id="UP000253034"/>
    </source>
</evidence>
<dbReference type="EMBL" id="QPJT01000016">
    <property type="protein sequence ID" value="RCX13863.1"/>
    <property type="molecule type" value="Genomic_DNA"/>
</dbReference>
<keyword evidence="7" id="KW-1185">Reference proteome</keyword>
<dbReference type="OrthoDB" id="9811338at2"/>
<sequence length="419" mass="45727">MNSTPVGNRLHIAVFGRRNSGKSSLVNAITGQKLAIVSDVPGTTTDPVYKSMELLPLGPVVVIDTAGLDDEGDLGNLRMQKTYDVMRKTNIAILVVNAEDGVTEFDRGFAARLKEKGISTIAVANKCDMKKFTPEELKILEMELGLGIMQVSSTMGDGVEDLKKAIAERGEGSQSQPGLVGDLINPGDLIVLVTPIDKAAPKGRLILPQQQTIRDIIENDAIAVVTKEHELKETMESFTKRPALVITDSQAFLKVSADTPTDIPLTSFSILFARQKGELMEMVRGIKKIESLSGGSRVLIVEGCTHHRQSDDIGKVKIPRWIRQICGGDIQFEWASGSWFPEDLEKYSAIVHCGACMLNRQEMQYRIASAKAGGVAITNYGMLIAYVQGILKRALKPFPAASLLLEDILSENMLAEKLY</sequence>
<feature type="domain" description="G" evidence="3">
    <location>
        <begin position="11"/>
        <end position="126"/>
    </location>
</feature>
<protein>
    <submittedName>
        <fullName evidence="6">[FeFe] hydrogenase H-cluster maturation GTPase HydF</fullName>
    </submittedName>
</protein>
<dbReference type="RefSeq" id="WP_114298494.1">
    <property type="nucleotide sequence ID" value="NZ_QPJT01000016.1"/>
</dbReference>
<dbReference type="Proteomes" id="UP000253034">
    <property type="component" value="Unassembled WGS sequence"/>
</dbReference>
<dbReference type="NCBIfam" id="TIGR00231">
    <property type="entry name" value="small_GTP"/>
    <property type="match status" value="1"/>
</dbReference>
<dbReference type="InterPro" id="IPR023873">
    <property type="entry name" value="FeFe-hyd_GTPase_HydF"/>
</dbReference>
<gene>
    <name evidence="6" type="ORF">DFR58_11699</name>
</gene>
<dbReference type="SUPFAM" id="SSF52540">
    <property type="entry name" value="P-loop containing nucleoside triphosphate hydrolases"/>
    <property type="match status" value="1"/>
</dbReference>
<evidence type="ECO:0000259" key="3">
    <source>
        <dbReference type="Pfam" id="PF01926"/>
    </source>
</evidence>
<dbReference type="InterPro" id="IPR040644">
    <property type="entry name" value="HydF_tetramer"/>
</dbReference>